<dbReference type="GeneID" id="29383548"/>
<keyword evidence="2" id="KW-1185">Reference proteome</keyword>
<name>A0ABM5XJ50_VIBFL</name>
<protein>
    <submittedName>
        <fullName evidence="1">Uncharacterized protein</fullName>
    </submittedName>
</protein>
<organism evidence="1 2">
    <name type="scientific">Vibrio fluvialis</name>
    <dbReference type="NCBI Taxonomy" id="676"/>
    <lineage>
        <taxon>Bacteria</taxon>
        <taxon>Pseudomonadati</taxon>
        <taxon>Pseudomonadota</taxon>
        <taxon>Gammaproteobacteria</taxon>
        <taxon>Vibrionales</taxon>
        <taxon>Vibrionaceae</taxon>
        <taxon>Vibrio</taxon>
    </lineage>
</organism>
<dbReference type="Proteomes" id="UP000057088">
    <property type="component" value="Chromosome 1"/>
</dbReference>
<evidence type="ECO:0000313" key="2">
    <source>
        <dbReference type="Proteomes" id="UP000057088"/>
    </source>
</evidence>
<sequence>MRKLFVVALSFYSALSYGYSSERALANLSSDYATCAAYYLFMSKGLEASGSDGSQLREMGELAFESAVISSNEEVSKSRVKLSYQQLAKETDSNYSNAAILIDKYGVTCKSTMEDPESRLNYWLEKN</sequence>
<gene>
    <name evidence="1" type="ORF">AL536_05590</name>
</gene>
<dbReference type="RefSeq" id="WP_061055840.1">
    <property type="nucleotide sequence ID" value="NZ_CBCRVW010000031.1"/>
</dbReference>
<proteinExistence type="predicted"/>
<accession>A0ABM5XJ50</accession>
<evidence type="ECO:0000313" key="1">
    <source>
        <dbReference type="EMBL" id="AMF92933.1"/>
    </source>
</evidence>
<dbReference type="EMBL" id="CP014034">
    <property type="protein sequence ID" value="AMF92933.1"/>
    <property type="molecule type" value="Genomic_DNA"/>
</dbReference>
<reference evidence="2" key="1">
    <citation type="submission" date="2015-12" db="EMBL/GenBank/DDBJ databases">
        <title>FDA dAtabase for Regulatory Grade micrObial Sequences (FDA-ARGOS): Supporting development and validation of Infectious Disease Dx tests.</title>
        <authorList>
            <person name="Hoffmann M."/>
            <person name="Allard M."/>
            <person name="Evans P."/>
            <person name="Brown E."/>
            <person name="Tallon L.J."/>
            <person name="Sadzewicz L."/>
            <person name="Sengamalay N."/>
            <person name="Ott S."/>
            <person name="Godinez A."/>
            <person name="Nagaraj S."/>
            <person name="Vyas G."/>
            <person name="Aluvathingal J."/>
            <person name="Nadendla S."/>
            <person name="Geyer C."/>
            <person name="Sichtig H."/>
        </authorList>
    </citation>
    <scope>NUCLEOTIDE SEQUENCE [LARGE SCALE GENOMIC DNA]</scope>
    <source>
        <strain evidence="2">ATCC 33809</strain>
    </source>
</reference>